<accession>A0A7D5E7Z3</accession>
<dbReference type="InterPro" id="IPR029039">
    <property type="entry name" value="Flavoprotein-like_sf"/>
</dbReference>
<dbReference type="AlphaFoldDB" id="A0A7D5E7Z3"/>
<keyword evidence="4" id="KW-0288">FMN</keyword>
<dbReference type="Proteomes" id="UP000509594">
    <property type="component" value="Chromosome"/>
</dbReference>
<protein>
    <submittedName>
        <fullName evidence="7">Flavodoxin family protein</fullName>
    </submittedName>
</protein>
<comment type="cofactor">
    <cofactor evidence="1">
        <name>FMN</name>
        <dbReference type="ChEBI" id="CHEBI:58210"/>
    </cofactor>
</comment>
<dbReference type="InterPro" id="IPR005025">
    <property type="entry name" value="FMN_Rdtase-like_dom"/>
</dbReference>
<dbReference type="SUPFAM" id="SSF52218">
    <property type="entry name" value="Flavoproteins"/>
    <property type="match status" value="1"/>
</dbReference>
<name>A0A7D5E7Z3_9EURY</name>
<dbReference type="KEGG" id="mzi:HWN40_06010"/>
<dbReference type="InterPro" id="IPR051796">
    <property type="entry name" value="ISF_SsuE-like"/>
</dbReference>
<evidence type="ECO:0000313" key="7">
    <source>
        <dbReference type="EMBL" id="QLC49831.1"/>
    </source>
</evidence>
<reference evidence="7 8" key="1">
    <citation type="submission" date="2020-06" db="EMBL/GenBank/DDBJ databases">
        <title>Methanolobus halotolerans sp. nov., isolated from a saline lake Tus in Siberia.</title>
        <authorList>
            <person name="Shen Y."/>
            <person name="Chen S.-C."/>
            <person name="Lai M.-C."/>
            <person name="Huang H.-H."/>
            <person name="Chiu H.-H."/>
            <person name="Tang S.-L."/>
            <person name="Rogozin D.Y."/>
            <person name="Degermendzhy A.G."/>
        </authorList>
    </citation>
    <scope>NUCLEOTIDE SEQUENCE [LARGE SCALE GENOMIC DNA]</scope>
    <source>
        <strain evidence="7 8">DSM 21339</strain>
    </source>
</reference>
<dbReference type="OrthoDB" id="9059at2157"/>
<dbReference type="Pfam" id="PF03358">
    <property type="entry name" value="FMN_red"/>
    <property type="match status" value="1"/>
</dbReference>
<organism evidence="7 8">
    <name type="scientific">Methanolobus zinderi</name>
    <dbReference type="NCBI Taxonomy" id="536044"/>
    <lineage>
        <taxon>Archaea</taxon>
        <taxon>Methanobacteriati</taxon>
        <taxon>Methanobacteriota</taxon>
        <taxon>Stenosarchaea group</taxon>
        <taxon>Methanomicrobia</taxon>
        <taxon>Methanosarcinales</taxon>
        <taxon>Methanosarcinaceae</taxon>
        <taxon>Methanolobus</taxon>
    </lineage>
</organism>
<sequence>MKVVGFVGSPRKGGNTDVLVQQVLDGAVEAGADVEKFYINEMDFKGCQGCNYCRAVDACKLDDDMQKAYDALKKADGFVFGSPIYFFQFTGQMRQFIDRCWALVNPDFTPRIDGGKKAVVVGAQGNPEQGAFQSVFDEFSQILQMFGMDVKGTFVDVGHHAPGEVKENAELMGQAKTAGSQLFD</sequence>
<dbReference type="GO" id="GO:0016491">
    <property type="term" value="F:oxidoreductase activity"/>
    <property type="evidence" value="ECO:0007669"/>
    <property type="project" value="InterPro"/>
</dbReference>
<evidence type="ECO:0000256" key="1">
    <source>
        <dbReference type="ARBA" id="ARBA00001917"/>
    </source>
</evidence>
<evidence type="ECO:0000256" key="5">
    <source>
        <dbReference type="ARBA" id="ARBA00038292"/>
    </source>
</evidence>
<dbReference type="RefSeq" id="WP_176964887.1">
    <property type="nucleotide sequence ID" value="NZ_CP058215.1"/>
</dbReference>
<proteinExistence type="inferred from homology"/>
<evidence type="ECO:0000256" key="4">
    <source>
        <dbReference type="ARBA" id="ARBA00022643"/>
    </source>
</evidence>
<dbReference type="EMBL" id="CP058215">
    <property type="protein sequence ID" value="QLC49831.1"/>
    <property type="molecule type" value="Genomic_DNA"/>
</dbReference>
<evidence type="ECO:0000256" key="2">
    <source>
        <dbReference type="ARBA" id="ARBA00001966"/>
    </source>
</evidence>
<keyword evidence="3" id="KW-0285">Flavoprotein</keyword>
<evidence type="ECO:0000313" key="8">
    <source>
        <dbReference type="Proteomes" id="UP000509594"/>
    </source>
</evidence>
<keyword evidence="8" id="KW-1185">Reference proteome</keyword>
<dbReference type="Gene3D" id="3.40.50.360">
    <property type="match status" value="1"/>
</dbReference>
<feature type="domain" description="NADPH-dependent FMN reductase-like" evidence="6">
    <location>
        <begin position="1"/>
        <end position="139"/>
    </location>
</feature>
<comment type="similarity">
    <text evidence="5">Belongs to the SsuE family. Isf subfamily.</text>
</comment>
<evidence type="ECO:0000256" key="3">
    <source>
        <dbReference type="ARBA" id="ARBA00022630"/>
    </source>
</evidence>
<dbReference type="PANTHER" id="PTHR43278:SF2">
    <property type="entry name" value="IRON-SULFUR FLAVOPROTEIN"/>
    <property type="match status" value="1"/>
</dbReference>
<dbReference type="PANTHER" id="PTHR43278">
    <property type="entry name" value="NAD(P)H-DEPENDENT FMN-CONTAINING OXIDOREDUCTASE YWQN-RELATED"/>
    <property type="match status" value="1"/>
</dbReference>
<gene>
    <name evidence="7" type="ORF">HWN40_06010</name>
</gene>
<comment type="cofactor">
    <cofactor evidence="2">
        <name>[4Fe-4S] cluster</name>
        <dbReference type="ChEBI" id="CHEBI:49883"/>
    </cofactor>
</comment>
<evidence type="ECO:0000259" key="6">
    <source>
        <dbReference type="Pfam" id="PF03358"/>
    </source>
</evidence>
<dbReference type="GeneID" id="55821211"/>